<proteinExistence type="predicted"/>
<feature type="non-terminal residue" evidence="1">
    <location>
        <position position="1"/>
    </location>
</feature>
<sequence>EELPEISLWVEWAEDLLVCVLEGEVQGLSWEISDDVSKISSPESADTFFLWDSDQAINDTLVLVTSELGVGILSLEKELDSFNWGDGSLGDSSRNTSQKEIENEISGLSFRTLTHYV</sequence>
<organism evidence="1">
    <name type="scientific">Spongospora subterranea</name>
    <dbReference type="NCBI Taxonomy" id="70186"/>
    <lineage>
        <taxon>Eukaryota</taxon>
        <taxon>Sar</taxon>
        <taxon>Rhizaria</taxon>
        <taxon>Endomyxa</taxon>
        <taxon>Phytomyxea</taxon>
        <taxon>Plasmodiophorida</taxon>
        <taxon>Plasmodiophoridae</taxon>
        <taxon>Spongospora</taxon>
    </lineage>
</organism>
<evidence type="ECO:0000313" key="1">
    <source>
        <dbReference type="EMBL" id="CRZ04350.1"/>
    </source>
</evidence>
<accession>A0A0H5QQJ6</accession>
<dbReference type="AlphaFoldDB" id="A0A0H5QQJ6"/>
<dbReference type="EMBL" id="HACM01003908">
    <property type="protein sequence ID" value="CRZ04350.1"/>
    <property type="molecule type" value="Transcribed_RNA"/>
</dbReference>
<reference evidence="1" key="1">
    <citation type="submission" date="2015-04" db="EMBL/GenBank/DDBJ databases">
        <title>The genome sequence of the plant pathogenic Rhizarian Plasmodiophora brassicae reveals insights in its biotrophic life cycle and the origin of chitin synthesis.</title>
        <authorList>
            <person name="Schwelm A."/>
            <person name="Fogelqvist J."/>
            <person name="Knaust A."/>
            <person name="Julke S."/>
            <person name="Lilja T."/>
            <person name="Dhandapani V."/>
            <person name="Bonilla-Rosso G."/>
            <person name="Karlsson M."/>
            <person name="Shevchenko A."/>
            <person name="Choi S.R."/>
            <person name="Kim H.G."/>
            <person name="Park J.Y."/>
            <person name="Lim Y.P."/>
            <person name="Ludwig-Muller J."/>
            <person name="Dixelius C."/>
        </authorList>
    </citation>
    <scope>NUCLEOTIDE SEQUENCE</scope>
    <source>
        <tissue evidence="1">Potato root galls</tissue>
    </source>
</reference>
<name>A0A0H5QQJ6_9EUKA</name>
<feature type="non-terminal residue" evidence="1">
    <location>
        <position position="117"/>
    </location>
</feature>
<protein>
    <submittedName>
        <fullName evidence="1">Uncharacterized protein</fullName>
    </submittedName>
</protein>